<evidence type="ECO:0000313" key="2">
    <source>
        <dbReference type="Proteomes" id="UP000824469"/>
    </source>
</evidence>
<dbReference type="AlphaFoldDB" id="A0AA38FKV5"/>
<dbReference type="EMBL" id="JAHRHJ020000008">
    <property type="protein sequence ID" value="KAH9305891.1"/>
    <property type="molecule type" value="Genomic_DNA"/>
</dbReference>
<feature type="non-terminal residue" evidence="1">
    <location>
        <position position="94"/>
    </location>
</feature>
<keyword evidence="2" id="KW-1185">Reference proteome</keyword>
<gene>
    <name evidence="1" type="ORF">KI387_010295</name>
</gene>
<sequence>MSRTAWNKIFRFGQIGQFAYSQPRCPTFFQTVCSHFGRSERFAYFAYSCPKLSYLAVSHFSSSFGRIGFSHPARPSGLTVPVLQLSISGELADS</sequence>
<organism evidence="1 2">
    <name type="scientific">Taxus chinensis</name>
    <name type="common">Chinese yew</name>
    <name type="synonym">Taxus wallichiana var. chinensis</name>
    <dbReference type="NCBI Taxonomy" id="29808"/>
    <lineage>
        <taxon>Eukaryota</taxon>
        <taxon>Viridiplantae</taxon>
        <taxon>Streptophyta</taxon>
        <taxon>Embryophyta</taxon>
        <taxon>Tracheophyta</taxon>
        <taxon>Spermatophyta</taxon>
        <taxon>Pinopsida</taxon>
        <taxon>Pinidae</taxon>
        <taxon>Conifers II</taxon>
        <taxon>Cupressales</taxon>
        <taxon>Taxaceae</taxon>
        <taxon>Taxus</taxon>
    </lineage>
</organism>
<evidence type="ECO:0000313" key="1">
    <source>
        <dbReference type="EMBL" id="KAH9305891.1"/>
    </source>
</evidence>
<proteinExistence type="predicted"/>
<name>A0AA38FKV5_TAXCH</name>
<accession>A0AA38FKV5</accession>
<comment type="caution">
    <text evidence="1">The sequence shown here is derived from an EMBL/GenBank/DDBJ whole genome shotgun (WGS) entry which is preliminary data.</text>
</comment>
<dbReference type="Proteomes" id="UP000824469">
    <property type="component" value="Unassembled WGS sequence"/>
</dbReference>
<protein>
    <submittedName>
        <fullName evidence="1">Uncharacterized protein</fullName>
    </submittedName>
</protein>
<reference evidence="1 2" key="1">
    <citation type="journal article" date="2021" name="Nat. Plants">
        <title>The Taxus genome provides insights into paclitaxel biosynthesis.</title>
        <authorList>
            <person name="Xiong X."/>
            <person name="Gou J."/>
            <person name="Liao Q."/>
            <person name="Li Y."/>
            <person name="Zhou Q."/>
            <person name="Bi G."/>
            <person name="Li C."/>
            <person name="Du R."/>
            <person name="Wang X."/>
            <person name="Sun T."/>
            <person name="Guo L."/>
            <person name="Liang H."/>
            <person name="Lu P."/>
            <person name="Wu Y."/>
            <person name="Zhang Z."/>
            <person name="Ro D.K."/>
            <person name="Shang Y."/>
            <person name="Huang S."/>
            <person name="Yan J."/>
        </authorList>
    </citation>
    <scope>NUCLEOTIDE SEQUENCE [LARGE SCALE GENOMIC DNA]</scope>
    <source>
        <strain evidence="1">Ta-2019</strain>
    </source>
</reference>